<dbReference type="PANTHER" id="PTHR45661:SF3">
    <property type="entry name" value="IG-LIKE DOMAIN-CONTAINING PROTEIN"/>
    <property type="match status" value="1"/>
</dbReference>
<dbReference type="InterPro" id="IPR053139">
    <property type="entry name" value="Surface_bspA-like"/>
</dbReference>
<proteinExistence type="predicted"/>
<dbReference type="InterPro" id="IPR026906">
    <property type="entry name" value="LRR_5"/>
</dbReference>
<comment type="caution">
    <text evidence="1">The sequence shown here is derived from an EMBL/GenBank/DDBJ whole genome shotgun (WGS) entry which is preliminary data.</text>
</comment>
<feature type="non-terminal residue" evidence="1">
    <location>
        <position position="258"/>
    </location>
</feature>
<sequence>MSVLSHEKAKVTLFGKAVIPVGTTVIGESAFAKNQRVRSVRVPGTVKRIERWAFDACENLAAVILDEGIQAIEAFAFPCGKLKEIVVPDSVCEVAGAAFGRCEGLEKPVYNRSGTVLYAYPRKARAKIFSVPAGVKQINTGAFEENPHLEEVILPAGLEVLKGCAFYNCGIRRLTIPEGVRRVESCAIWNCSSLEEVEILGKNTVLEERIVHMCNNKYRLRVHGEYPIDALFRATTGAFLQRKDVQVPTDFLESENFL</sequence>
<evidence type="ECO:0000313" key="1">
    <source>
        <dbReference type="EMBL" id="HIS78875.1"/>
    </source>
</evidence>
<dbReference type="Proteomes" id="UP000824141">
    <property type="component" value="Unassembled WGS sequence"/>
</dbReference>
<dbReference type="InterPro" id="IPR032675">
    <property type="entry name" value="LRR_dom_sf"/>
</dbReference>
<reference evidence="1" key="2">
    <citation type="journal article" date="2021" name="PeerJ">
        <title>Extensive microbial diversity within the chicken gut microbiome revealed by metagenomics and culture.</title>
        <authorList>
            <person name="Gilroy R."/>
            <person name="Ravi A."/>
            <person name="Getino M."/>
            <person name="Pursley I."/>
            <person name="Horton D.L."/>
            <person name="Alikhan N.F."/>
            <person name="Baker D."/>
            <person name="Gharbi K."/>
            <person name="Hall N."/>
            <person name="Watson M."/>
            <person name="Adriaenssens E.M."/>
            <person name="Foster-Nyarko E."/>
            <person name="Jarju S."/>
            <person name="Secka A."/>
            <person name="Antonio M."/>
            <person name="Oren A."/>
            <person name="Chaudhuri R.R."/>
            <person name="La Ragione R."/>
            <person name="Hildebrand F."/>
            <person name="Pallen M.J."/>
        </authorList>
    </citation>
    <scope>NUCLEOTIDE SEQUENCE</scope>
    <source>
        <strain evidence="1">6086</strain>
    </source>
</reference>
<protein>
    <submittedName>
        <fullName evidence="1">Leucine-rich repeat domain-containing protein</fullName>
    </submittedName>
</protein>
<reference evidence="1" key="1">
    <citation type="submission" date="2020-10" db="EMBL/GenBank/DDBJ databases">
        <authorList>
            <person name="Gilroy R."/>
        </authorList>
    </citation>
    <scope>NUCLEOTIDE SEQUENCE</scope>
    <source>
        <strain evidence="1">6086</strain>
    </source>
</reference>
<dbReference type="EMBL" id="DVJM01000115">
    <property type="protein sequence ID" value="HIS78875.1"/>
    <property type="molecule type" value="Genomic_DNA"/>
</dbReference>
<name>A0A9D1K202_9FIRM</name>
<evidence type="ECO:0000313" key="2">
    <source>
        <dbReference type="Proteomes" id="UP000824141"/>
    </source>
</evidence>
<dbReference type="Pfam" id="PF13306">
    <property type="entry name" value="LRR_5"/>
    <property type="match status" value="2"/>
</dbReference>
<gene>
    <name evidence="1" type="ORF">IAD03_05855</name>
</gene>
<dbReference type="Gene3D" id="3.80.10.10">
    <property type="entry name" value="Ribonuclease Inhibitor"/>
    <property type="match status" value="2"/>
</dbReference>
<dbReference type="AlphaFoldDB" id="A0A9D1K202"/>
<dbReference type="PANTHER" id="PTHR45661">
    <property type="entry name" value="SURFACE ANTIGEN"/>
    <property type="match status" value="1"/>
</dbReference>
<organism evidence="1 2">
    <name type="scientific">Candidatus Caccousia stercoris</name>
    <dbReference type="NCBI Taxonomy" id="2840723"/>
    <lineage>
        <taxon>Bacteria</taxon>
        <taxon>Bacillati</taxon>
        <taxon>Bacillota</taxon>
        <taxon>Clostridia</taxon>
        <taxon>Eubacteriales</taxon>
        <taxon>Oscillospiraceae</taxon>
        <taxon>Oscillospiraceae incertae sedis</taxon>
        <taxon>Candidatus Caccousia</taxon>
    </lineage>
</organism>
<accession>A0A9D1K202</accession>